<keyword evidence="4 7" id="KW-0812">Transmembrane</keyword>
<evidence type="ECO:0000313" key="12">
    <source>
        <dbReference type="Proteomes" id="UP000541735"/>
    </source>
</evidence>
<evidence type="ECO:0000256" key="3">
    <source>
        <dbReference type="ARBA" id="ARBA00022475"/>
    </source>
</evidence>
<evidence type="ECO:0000313" key="13">
    <source>
        <dbReference type="Proteomes" id="UP000543379"/>
    </source>
</evidence>
<keyword evidence="3" id="KW-1003">Cell membrane</keyword>
<accession>A0A7X0WS30</accession>
<dbReference type="Proteomes" id="UP000543379">
    <property type="component" value="Unassembled WGS sequence"/>
</dbReference>
<dbReference type="GO" id="GO:0005886">
    <property type="term" value="C:plasma membrane"/>
    <property type="evidence" value="ECO:0007669"/>
    <property type="project" value="UniProtKB-SubCell"/>
</dbReference>
<protein>
    <recommendedName>
        <fullName evidence="8">Polysaccharide chain length determinant N-terminal domain-containing protein</fullName>
    </recommendedName>
</protein>
<evidence type="ECO:0000313" key="11">
    <source>
        <dbReference type="EMBL" id="MBC2178374.1"/>
    </source>
</evidence>
<dbReference type="EMBL" id="JAARWW010000002">
    <property type="protein sequence ID" value="MBC2002895.1"/>
    <property type="molecule type" value="Genomic_DNA"/>
</dbReference>
<dbReference type="InterPro" id="IPR050445">
    <property type="entry name" value="Bact_polysacc_biosynth/exp"/>
</dbReference>
<keyword evidence="5 7" id="KW-1133">Transmembrane helix</keyword>
<dbReference type="PANTHER" id="PTHR32309">
    <property type="entry name" value="TYROSINE-PROTEIN KINASE"/>
    <property type="match status" value="1"/>
</dbReference>
<dbReference type="PANTHER" id="PTHR32309:SF13">
    <property type="entry name" value="FERRIC ENTEROBACTIN TRANSPORT PROTEIN FEPE"/>
    <property type="match status" value="1"/>
</dbReference>
<comment type="similarity">
    <text evidence="2">Belongs to the CpsC/CapA family.</text>
</comment>
<dbReference type="Proteomes" id="UP000546806">
    <property type="component" value="Unassembled WGS sequence"/>
</dbReference>
<organism evidence="10 14">
    <name type="scientific">Listeria booriae</name>
    <dbReference type="NCBI Taxonomy" id="1552123"/>
    <lineage>
        <taxon>Bacteria</taxon>
        <taxon>Bacillati</taxon>
        <taxon>Bacillota</taxon>
        <taxon>Bacilli</taxon>
        <taxon>Bacillales</taxon>
        <taxon>Listeriaceae</taxon>
        <taxon>Listeria</taxon>
    </lineage>
</organism>
<evidence type="ECO:0000313" key="9">
    <source>
        <dbReference type="EMBL" id="MBC1317671.1"/>
    </source>
</evidence>
<dbReference type="GO" id="GO:0004713">
    <property type="term" value="F:protein tyrosine kinase activity"/>
    <property type="evidence" value="ECO:0007669"/>
    <property type="project" value="TreeGrafter"/>
</dbReference>
<evidence type="ECO:0000256" key="1">
    <source>
        <dbReference type="ARBA" id="ARBA00004651"/>
    </source>
</evidence>
<dbReference type="InterPro" id="IPR003856">
    <property type="entry name" value="LPS_length_determ_N"/>
</dbReference>
<evidence type="ECO:0000256" key="7">
    <source>
        <dbReference type="SAM" id="Phobius"/>
    </source>
</evidence>
<evidence type="ECO:0000259" key="8">
    <source>
        <dbReference type="Pfam" id="PF02706"/>
    </source>
</evidence>
<comment type="caution">
    <text evidence="10">The sequence shown here is derived from an EMBL/GenBank/DDBJ whole genome shotgun (WGS) entry which is preliminary data.</text>
</comment>
<evidence type="ECO:0000313" key="14">
    <source>
        <dbReference type="Proteomes" id="UP000546806"/>
    </source>
</evidence>
<evidence type="ECO:0000256" key="6">
    <source>
        <dbReference type="ARBA" id="ARBA00023136"/>
    </source>
</evidence>
<proteinExistence type="inferred from homology"/>
<reference evidence="12 13" key="1">
    <citation type="submission" date="2020-03" db="EMBL/GenBank/DDBJ databases">
        <title>Soil Listeria distribution.</title>
        <authorList>
            <person name="Liao J."/>
            <person name="Wiedmann M."/>
        </authorList>
    </citation>
    <scope>NUCLEOTIDE SEQUENCE [LARGE SCALE GENOMIC DNA]</scope>
    <source>
        <strain evidence="11 12">FSL L7-0259</strain>
        <strain evidence="10 14">FSL L7-0435</strain>
        <strain evidence="9 13">FSL L7-1816</strain>
    </source>
</reference>
<evidence type="ECO:0000256" key="2">
    <source>
        <dbReference type="ARBA" id="ARBA00006683"/>
    </source>
</evidence>
<dbReference type="Pfam" id="PF02706">
    <property type="entry name" value="Wzz"/>
    <property type="match status" value="1"/>
</dbReference>
<gene>
    <name evidence="9" type="ORF">HB811_12885</name>
    <name evidence="10" type="ORF">HCA78_03870</name>
    <name evidence="11" type="ORF">HCB27_17230</name>
</gene>
<feature type="domain" description="Polysaccharide chain length determinant N-terminal" evidence="8">
    <location>
        <begin position="3"/>
        <end position="94"/>
    </location>
</feature>
<feature type="transmembrane region" description="Helical" evidence="7">
    <location>
        <begin position="173"/>
        <end position="192"/>
    </location>
</feature>
<feature type="transmembrane region" description="Helical" evidence="7">
    <location>
        <begin position="18"/>
        <end position="40"/>
    </location>
</feature>
<dbReference type="EMBL" id="JAAROV010000003">
    <property type="protein sequence ID" value="MBC1317671.1"/>
    <property type="molecule type" value="Genomic_DNA"/>
</dbReference>
<dbReference type="AlphaFoldDB" id="A0A7X0WS30"/>
<evidence type="ECO:0000256" key="5">
    <source>
        <dbReference type="ARBA" id="ARBA00022989"/>
    </source>
</evidence>
<name>A0A7X0WS30_9LIST</name>
<dbReference type="EMBL" id="JAARYD010000013">
    <property type="protein sequence ID" value="MBC2178374.1"/>
    <property type="molecule type" value="Genomic_DNA"/>
</dbReference>
<evidence type="ECO:0000256" key="4">
    <source>
        <dbReference type="ARBA" id="ARBA00022692"/>
    </source>
</evidence>
<keyword evidence="6 7" id="KW-0472">Membrane</keyword>
<dbReference type="RefSeq" id="WP_185357475.1">
    <property type="nucleotide sequence ID" value="NZ_JAARMW010000005.1"/>
</dbReference>
<sequence>MEETITLKEILETLRKNTWIIICCMIISAVGVFGFMNFFVTPKYEAVSQVLITQNAQDQNAAVQNSEIQANIQMVNTYGVVIKSPRILKIAADEIGSGMTLESLASRVSVDSVQNSQVINIHVVDDNPEEAIRMVQIVTKNFLKETPDMLKIKNVELLANAYSAQKISPNAKLGLLAGMFAGLVIGVIISFGRRIFDERFKKEEEITSRLKIPVIGTIGNIVRSENGYDSDQKMRRRDKK</sequence>
<dbReference type="Proteomes" id="UP000541735">
    <property type="component" value="Unassembled WGS sequence"/>
</dbReference>
<evidence type="ECO:0000313" key="10">
    <source>
        <dbReference type="EMBL" id="MBC2002895.1"/>
    </source>
</evidence>
<comment type="subcellular location">
    <subcellularLocation>
        <location evidence="1">Cell membrane</location>
        <topology evidence="1">Multi-pass membrane protein</topology>
    </subcellularLocation>
</comment>